<evidence type="ECO:0000256" key="2">
    <source>
        <dbReference type="SAM" id="SignalP"/>
    </source>
</evidence>
<comment type="similarity">
    <text evidence="1">Belongs to the UPF0065 (bug) family.</text>
</comment>
<accession>A0A5B2TDL7</accession>
<keyword evidence="4" id="KW-1185">Reference proteome</keyword>
<sequence>MTSRTTLSRRLLLGAAAASALARPALAQAWPGRPITLVVGYPPGGQTDFAARIVQAGISKALGQPVVIENRGGAGGNLGLEAVLRARPDGYTFLASNSSPMVINPHTFPPTGLNPLDLINVCMILDAPLAYCVHPSVPVANATELVAWIKAQPSMIDYGIPASGSLPHLAMELFRSRMGLPELQPIPYRGSGPALQDFLAGRFPVMTDSLSVMAPALNGRQIRGVMATSMQRVAAFPDIPTGGEQGIDDFVVGAWTGISAPQGTPLEIVARMNAAVNEALADPVVRERIEAQGAVVSGGTAEAFDRRVRADHARWGEVARKNNITTG</sequence>
<evidence type="ECO:0000313" key="4">
    <source>
        <dbReference type="Proteomes" id="UP000322110"/>
    </source>
</evidence>
<dbReference type="Proteomes" id="UP000322110">
    <property type="component" value="Unassembled WGS sequence"/>
</dbReference>
<reference evidence="3 4" key="1">
    <citation type="journal article" date="2015" name="Int. J. Syst. Evol. Microbiol.">
        <title>Roseomonas oryzae sp. nov., isolated from paddy rhizosphere soil.</title>
        <authorList>
            <person name="Ramaprasad E.V."/>
            <person name="Sasikala Ch."/>
            <person name="Ramana Ch.V."/>
        </authorList>
    </citation>
    <scope>NUCLEOTIDE SEQUENCE [LARGE SCALE GENOMIC DNA]</scope>
    <source>
        <strain evidence="3 4">KCTC 42542</strain>
    </source>
</reference>
<dbReference type="CDD" id="cd07012">
    <property type="entry name" value="PBP2_Bug_TTT"/>
    <property type="match status" value="1"/>
</dbReference>
<evidence type="ECO:0000313" key="3">
    <source>
        <dbReference type="EMBL" id="KAA2212193.1"/>
    </source>
</evidence>
<dbReference type="PIRSF" id="PIRSF017082">
    <property type="entry name" value="YflP"/>
    <property type="match status" value="1"/>
</dbReference>
<protein>
    <submittedName>
        <fullName evidence="3">Tripartite tricarboxylate transporter substrate binding protein</fullName>
    </submittedName>
</protein>
<gene>
    <name evidence="3" type="ORF">F0Q34_16255</name>
</gene>
<dbReference type="InterPro" id="IPR006311">
    <property type="entry name" value="TAT_signal"/>
</dbReference>
<name>A0A5B2TDL7_9PROT</name>
<evidence type="ECO:0000256" key="1">
    <source>
        <dbReference type="ARBA" id="ARBA00006987"/>
    </source>
</evidence>
<keyword evidence="2" id="KW-0732">Signal</keyword>
<feature type="chain" id="PRO_5022919253" evidence="2">
    <location>
        <begin position="28"/>
        <end position="327"/>
    </location>
</feature>
<dbReference type="Gene3D" id="3.40.190.150">
    <property type="entry name" value="Bordetella uptake gene, domain 1"/>
    <property type="match status" value="1"/>
</dbReference>
<dbReference type="Gene3D" id="3.40.190.10">
    <property type="entry name" value="Periplasmic binding protein-like II"/>
    <property type="match status" value="1"/>
</dbReference>
<dbReference type="PANTHER" id="PTHR42928">
    <property type="entry name" value="TRICARBOXYLATE-BINDING PROTEIN"/>
    <property type="match status" value="1"/>
</dbReference>
<dbReference type="PROSITE" id="PS51318">
    <property type="entry name" value="TAT"/>
    <property type="match status" value="1"/>
</dbReference>
<feature type="signal peptide" evidence="2">
    <location>
        <begin position="1"/>
        <end position="27"/>
    </location>
</feature>
<organism evidence="3 4">
    <name type="scientific">Teichococcus oryzae</name>
    <dbReference type="NCBI Taxonomy" id="1608942"/>
    <lineage>
        <taxon>Bacteria</taxon>
        <taxon>Pseudomonadati</taxon>
        <taxon>Pseudomonadota</taxon>
        <taxon>Alphaproteobacteria</taxon>
        <taxon>Acetobacterales</taxon>
        <taxon>Roseomonadaceae</taxon>
        <taxon>Roseomonas</taxon>
    </lineage>
</organism>
<dbReference type="Pfam" id="PF03401">
    <property type="entry name" value="TctC"/>
    <property type="match status" value="1"/>
</dbReference>
<dbReference type="InterPro" id="IPR042100">
    <property type="entry name" value="Bug_dom1"/>
</dbReference>
<comment type="caution">
    <text evidence="3">The sequence shown here is derived from an EMBL/GenBank/DDBJ whole genome shotgun (WGS) entry which is preliminary data.</text>
</comment>
<dbReference type="AlphaFoldDB" id="A0A5B2TDL7"/>
<dbReference type="OrthoDB" id="8443386at2"/>
<dbReference type="EMBL" id="VUKA01000010">
    <property type="protein sequence ID" value="KAA2212193.1"/>
    <property type="molecule type" value="Genomic_DNA"/>
</dbReference>
<dbReference type="SUPFAM" id="SSF53850">
    <property type="entry name" value="Periplasmic binding protein-like II"/>
    <property type="match status" value="1"/>
</dbReference>
<proteinExistence type="inferred from homology"/>
<dbReference type="InterPro" id="IPR005064">
    <property type="entry name" value="BUG"/>
</dbReference>
<dbReference type="PANTHER" id="PTHR42928:SF5">
    <property type="entry name" value="BLR1237 PROTEIN"/>
    <property type="match status" value="1"/>
</dbReference>
<dbReference type="RefSeq" id="WP_149813297.1">
    <property type="nucleotide sequence ID" value="NZ_VUKA01000010.1"/>
</dbReference>